<dbReference type="Proteomes" id="UP000076798">
    <property type="component" value="Unassembled WGS sequence"/>
</dbReference>
<proteinExistence type="predicted"/>
<feature type="region of interest" description="Disordered" evidence="1">
    <location>
        <begin position="89"/>
        <end position="114"/>
    </location>
</feature>
<evidence type="ECO:0000313" key="2">
    <source>
        <dbReference type="EMBL" id="KZT31771.1"/>
    </source>
</evidence>
<reference evidence="2 3" key="1">
    <citation type="journal article" date="2016" name="Mol. Biol. Evol.">
        <title>Comparative Genomics of Early-Diverging Mushroom-Forming Fungi Provides Insights into the Origins of Lignocellulose Decay Capabilities.</title>
        <authorList>
            <person name="Nagy L.G."/>
            <person name="Riley R."/>
            <person name="Tritt A."/>
            <person name="Adam C."/>
            <person name="Daum C."/>
            <person name="Floudas D."/>
            <person name="Sun H."/>
            <person name="Yadav J.S."/>
            <person name="Pangilinan J."/>
            <person name="Larsson K.H."/>
            <person name="Matsuura K."/>
            <person name="Barry K."/>
            <person name="Labutti K."/>
            <person name="Kuo R."/>
            <person name="Ohm R.A."/>
            <person name="Bhattacharya S.S."/>
            <person name="Shirouzu T."/>
            <person name="Yoshinaga Y."/>
            <person name="Martin F.M."/>
            <person name="Grigoriev I.V."/>
            <person name="Hibbett D.S."/>
        </authorList>
    </citation>
    <scope>NUCLEOTIDE SEQUENCE [LARGE SCALE GENOMIC DNA]</scope>
    <source>
        <strain evidence="2 3">HHB10207 ss-3</strain>
    </source>
</reference>
<organism evidence="2 3">
    <name type="scientific">Sistotremastrum suecicum HHB10207 ss-3</name>
    <dbReference type="NCBI Taxonomy" id="1314776"/>
    <lineage>
        <taxon>Eukaryota</taxon>
        <taxon>Fungi</taxon>
        <taxon>Dikarya</taxon>
        <taxon>Basidiomycota</taxon>
        <taxon>Agaricomycotina</taxon>
        <taxon>Agaricomycetes</taxon>
        <taxon>Sistotremastrales</taxon>
        <taxon>Sistotremastraceae</taxon>
        <taxon>Sistotremastrum</taxon>
    </lineage>
</organism>
<evidence type="ECO:0000256" key="1">
    <source>
        <dbReference type="SAM" id="MobiDB-lite"/>
    </source>
</evidence>
<dbReference type="EMBL" id="KV428464">
    <property type="protein sequence ID" value="KZT31771.1"/>
    <property type="molecule type" value="Genomic_DNA"/>
</dbReference>
<dbReference type="AlphaFoldDB" id="A0A165X2U8"/>
<keyword evidence="3" id="KW-1185">Reference proteome</keyword>
<evidence type="ECO:0000313" key="3">
    <source>
        <dbReference type="Proteomes" id="UP000076798"/>
    </source>
</evidence>
<name>A0A165X2U8_9AGAM</name>
<accession>A0A165X2U8</accession>
<protein>
    <submittedName>
        <fullName evidence="2">Uncharacterized protein</fullName>
    </submittedName>
</protein>
<sequence>MILGLRIVSDVALGGELKVEADGKTLKWTLGDLFGAGDAHGHVGEGTFISNIGTANNSQFTAGSFELSINGTHAELVLSDHTGIVGTYSGEGQQHGLDGHYNGGYKRGKEPGPY</sequence>
<gene>
    <name evidence="2" type="ORF">SISSUDRAFT_1056276</name>
</gene>